<keyword evidence="3" id="KW-1185">Reference proteome</keyword>
<evidence type="ECO:0000256" key="1">
    <source>
        <dbReference type="SAM" id="MobiDB-lite"/>
    </source>
</evidence>
<accession>A0A8S4QMF1</accession>
<feature type="region of interest" description="Disordered" evidence="1">
    <location>
        <begin position="68"/>
        <end position="105"/>
    </location>
</feature>
<sequence>GAARAQSAASISVAILRKESRWRIPGPPSAAFWTHMLGSTRKGYTPKVSEAGGGSVVGAGHRRDMVRDRSWASWRQSPGTLRSAPGPAALGVPSARHDRSNCILQ</sequence>
<gene>
    <name evidence="2" type="primary">jg23321</name>
    <name evidence="2" type="ORF">PAEG_LOCUS4518</name>
</gene>
<dbReference type="Proteomes" id="UP000838756">
    <property type="component" value="Unassembled WGS sequence"/>
</dbReference>
<dbReference type="OrthoDB" id="7480377at2759"/>
<dbReference type="EMBL" id="CAKXAJ010015650">
    <property type="protein sequence ID" value="CAH2216472.1"/>
    <property type="molecule type" value="Genomic_DNA"/>
</dbReference>
<evidence type="ECO:0000313" key="3">
    <source>
        <dbReference type="Proteomes" id="UP000838756"/>
    </source>
</evidence>
<feature type="compositionally biased region" description="Basic and acidic residues" evidence="1">
    <location>
        <begin position="95"/>
        <end position="105"/>
    </location>
</feature>
<organism evidence="2 3">
    <name type="scientific">Pararge aegeria aegeria</name>
    <dbReference type="NCBI Taxonomy" id="348720"/>
    <lineage>
        <taxon>Eukaryota</taxon>
        <taxon>Metazoa</taxon>
        <taxon>Ecdysozoa</taxon>
        <taxon>Arthropoda</taxon>
        <taxon>Hexapoda</taxon>
        <taxon>Insecta</taxon>
        <taxon>Pterygota</taxon>
        <taxon>Neoptera</taxon>
        <taxon>Endopterygota</taxon>
        <taxon>Lepidoptera</taxon>
        <taxon>Glossata</taxon>
        <taxon>Ditrysia</taxon>
        <taxon>Papilionoidea</taxon>
        <taxon>Nymphalidae</taxon>
        <taxon>Satyrinae</taxon>
        <taxon>Satyrini</taxon>
        <taxon>Parargina</taxon>
        <taxon>Pararge</taxon>
    </lineage>
</organism>
<comment type="caution">
    <text evidence="2">The sequence shown here is derived from an EMBL/GenBank/DDBJ whole genome shotgun (WGS) entry which is preliminary data.</text>
</comment>
<protein>
    <submittedName>
        <fullName evidence="2">Jg23321 protein</fullName>
    </submittedName>
</protein>
<feature type="non-terminal residue" evidence="2">
    <location>
        <position position="1"/>
    </location>
</feature>
<name>A0A8S4QMF1_9NEOP</name>
<dbReference type="AlphaFoldDB" id="A0A8S4QMF1"/>
<proteinExistence type="predicted"/>
<reference evidence="2" key="1">
    <citation type="submission" date="2022-03" db="EMBL/GenBank/DDBJ databases">
        <authorList>
            <person name="Lindestad O."/>
        </authorList>
    </citation>
    <scope>NUCLEOTIDE SEQUENCE</scope>
</reference>
<evidence type="ECO:0000313" key="2">
    <source>
        <dbReference type="EMBL" id="CAH2216472.1"/>
    </source>
</evidence>